<reference evidence="1 2" key="1">
    <citation type="submission" date="2016-10" db="EMBL/GenBank/DDBJ databases">
        <authorList>
            <person name="de Groot N.N."/>
        </authorList>
    </citation>
    <scope>NUCLEOTIDE SEQUENCE [LARGE SCALE GENOMIC DNA]</scope>
    <source>
        <strain evidence="1 2">AB35.6</strain>
    </source>
</reference>
<protein>
    <recommendedName>
        <fullName evidence="3">Outer membrane protein beta-barrel domain-containing protein</fullName>
    </recommendedName>
</protein>
<dbReference type="EMBL" id="FNSD01000001">
    <property type="protein sequence ID" value="SEC30016.1"/>
    <property type="molecule type" value="Genomic_DNA"/>
</dbReference>
<dbReference type="SUPFAM" id="SSF56925">
    <property type="entry name" value="OMPA-like"/>
    <property type="match status" value="1"/>
</dbReference>
<dbReference type="AlphaFoldDB" id="A0A1H4RDV4"/>
<sequence>MLKSRTNGGQSQGDEGRIISYRSRSFVAGLVLMLASAVFPGHVSGQASSTTASRSADLQIGGSYTGASAGYDSSFFYGPERLYGYGGYASLDFKYHYGVEVNIRQLNSSASDHVYERTYEFGGRYVRHYGRFAPYARVSYGRGVFNFRNDAANLAYNLYAFAGGVDVNVVPSINVRGDFDYQKWMGFPAGLSPKVVSVGVAYHFH</sequence>
<accession>A0A1H4RDV4</accession>
<organism evidence="1 2">
    <name type="scientific">Terriglobus roseus</name>
    <dbReference type="NCBI Taxonomy" id="392734"/>
    <lineage>
        <taxon>Bacteria</taxon>
        <taxon>Pseudomonadati</taxon>
        <taxon>Acidobacteriota</taxon>
        <taxon>Terriglobia</taxon>
        <taxon>Terriglobales</taxon>
        <taxon>Acidobacteriaceae</taxon>
        <taxon>Terriglobus</taxon>
    </lineage>
</organism>
<dbReference type="InterPro" id="IPR011250">
    <property type="entry name" value="OMP/PagP_B-barrel"/>
</dbReference>
<evidence type="ECO:0000313" key="2">
    <source>
        <dbReference type="Proteomes" id="UP000182409"/>
    </source>
</evidence>
<proteinExistence type="predicted"/>
<gene>
    <name evidence="1" type="ORF">SAMN05443244_3126</name>
</gene>
<evidence type="ECO:0008006" key="3">
    <source>
        <dbReference type="Google" id="ProtNLM"/>
    </source>
</evidence>
<name>A0A1H4RDV4_9BACT</name>
<dbReference type="Proteomes" id="UP000182409">
    <property type="component" value="Unassembled WGS sequence"/>
</dbReference>
<evidence type="ECO:0000313" key="1">
    <source>
        <dbReference type="EMBL" id="SEC30016.1"/>
    </source>
</evidence>